<dbReference type="RefSeq" id="WP_344477171.1">
    <property type="nucleotide sequence ID" value="NZ_BAAAQX010000009.1"/>
</dbReference>
<evidence type="ECO:0000313" key="3">
    <source>
        <dbReference type="Proteomes" id="UP001499843"/>
    </source>
</evidence>
<sequence length="87" mass="8757">MVVPQAITLLVYLVMPDPFVPSASAAAFPVIGVHAGQTSAADSAHDDSGLSMAASDEVAMAPREWAEAHAPPGGDDLCLTGTTPPEG</sequence>
<dbReference type="EMBL" id="BAAAQX010000009">
    <property type="protein sequence ID" value="GAA2208756.1"/>
    <property type="molecule type" value="Genomic_DNA"/>
</dbReference>
<protein>
    <recommendedName>
        <fullName evidence="4">Secreted protein</fullName>
    </recommendedName>
</protein>
<evidence type="ECO:0000256" key="1">
    <source>
        <dbReference type="SAM" id="MobiDB-lite"/>
    </source>
</evidence>
<keyword evidence="3" id="KW-1185">Reference proteome</keyword>
<name>A0ABN3CHB6_9ACTN</name>
<gene>
    <name evidence="2" type="ORF">GCM10009850_042140</name>
</gene>
<comment type="caution">
    <text evidence="2">The sequence shown here is derived from an EMBL/GenBank/DDBJ whole genome shotgun (WGS) entry which is preliminary data.</text>
</comment>
<evidence type="ECO:0000313" key="2">
    <source>
        <dbReference type="EMBL" id="GAA2208756.1"/>
    </source>
</evidence>
<organism evidence="2 3">
    <name type="scientific">Nonomuraea monospora</name>
    <dbReference type="NCBI Taxonomy" id="568818"/>
    <lineage>
        <taxon>Bacteria</taxon>
        <taxon>Bacillati</taxon>
        <taxon>Actinomycetota</taxon>
        <taxon>Actinomycetes</taxon>
        <taxon>Streptosporangiales</taxon>
        <taxon>Streptosporangiaceae</taxon>
        <taxon>Nonomuraea</taxon>
    </lineage>
</organism>
<feature type="region of interest" description="Disordered" evidence="1">
    <location>
        <begin position="66"/>
        <end position="87"/>
    </location>
</feature>
<proteinExistence type="predicted"/>
<reference evidence="2 3" key="1">
    <citation type="journal article" date="2019" name="Int. J. Syst. Evol. Microbiol.">
        <title>The Global Catalogue of Microorganisms (GCM) 10K type strain sequencing project: providing services to taxonomists for standard genome sequencing and annotation.</title>
        <authorList>
            <consortium name="The Broad Institute Genomics Platform"/>
            <consortium name="The Broad Institute Genome Sequencing Center for Infectious Disease"/>
            <person name="Wu L."/>
            <person name="Ma J."/>
        </authorList>
    </citation>
    <scope>NUCLEOTIDE SEQUENCE [LARGE SCALE GENOMIC DNA]</scope>
    <source>
        <strain evidence="2 3">JCM 16114</strain>
    </source>
</reference>
<dbReference type="Proteomes" id="UP001499843">
    <property type="component" value="Unassembled WGS sequence"/>
</dbReference>
<evidence type="ECO:0008006" key="4">
    <source>
        <dbReference type="Google" id="ProtNLM"/>
    </source>
</evidence>
<accession>A0ABN3CHB6</accession>